<dbReference type="EMBL" id="BAAAUF010000040">
    <property type="protein sequence ID" value="GAA3054737.1"/>
    <property type="molecule type" value="Genomic_DNA"/>
</dbReference>
<evidence type="ECO:0000256" key="1">
    <source>
        <dbReference type="SAM" id="MobiDB-lite"/>
    </source>
</evidence>
<comment type="caution">
    <text evidence="2">The sequence shown here is derived from an EMBL/GenBank/DDBJ whole genome shotgun (WGS) entry which is preliminary data.</text>
</comment>
<evidence type="ECO:0000313" key="2">
    <source>
        <dbReference type="EMBL" id="GAA3054737.1"/>
    </source>
</evidence>
<proteinExistence type="predicted"/>
<evidence type="ECO:0008006" key="4">
    <source>
        <dbReference type="Google" id="ProtNLM"/>
    </source>
</evidence>
<dbReference type="Proteomes" id="UP001501532">
    <property type="component" value="Unassembled WGS sequence"/>
</dbReference>
<accession>A0ABP6LR77</accession>
<name>A0ABP6LR77_9ACTN</name>
<gene>
    <name evidence="2" type="ORF">GCM10010448_42630</name>
</gene>
<sequence length="132" mass="13261">MSPSASPSVPPSASAPVPPSPTATGKGCTPEVLLTAADTGRTVCLTVGGRIRLTLHGSEDRPWSPVTATGGALKAANAGFGSRPGDTLAAFEAVAPGTARLTASRPLCAKRPGQTSCLGIEQWTVTVRVTKP</sequence>
<keyword evidence="3" id="KW-1185">Reference proteome</keyword>
<feature type="compositionally biased region" description="Low complexity" evidence="1">
    <location>
        <begin position="1"/>
        <end position="15"/>
    </location>
</feature>
<evidence type="ECO:0000313" key="3">
    <source>
        <dbReference type="Proteomes" id="UP001501532"/>
    </source>
</evidence>
<organism evidence="2 3">
    <name type="scientific">Streptomyces glomeratus</name>
    <dbReference type="NCBI Taxonomy" id="284452"/>
    <lineage>
        <taxon>Bacteria</taxon>
        <taxon>Bacillati</taxon>
        <taxon>Actinomycetota</taxon>
        <taxon>Actinomycetes</taxon>
        <taxon>Kitasatosporales</taxon>
        <taxon>Streptomycetaceae</taxon>
        <taxon>Streptomyces</taxon>
    </lineage>
</organism>
<protein>
    <recommendedName>
        <fullName evidence="4">Proteinase inhibitor I42 chagasin domain-containing protein</fullName>
    </recommendedName>
</protein>
<feature type="region of interest" description="Disordered" evidence="1">
    <location>
        <begin position="1"/>
        <end position="28"/>
    </location>
</feature>
<reference evidence="3" key="1">
    <citation type="journal article" date="2019" name="Int. J. Syst. Evol. Microbiol.">
        <title>The Global Catalogue of Microorganisms (GCM) 10K type strain sequencing project: providing services to taxonomists for standard genome sequencing and annotation.</title>
        <authorList>
            <consortium name="The Broad Institute Genomics Platform"/>
            <consortium name="The Broad Institute Genome Sequencing Center for Infectious Disease"/>
            <person name="Wu L."/>
            <person name="Ma J."/>
        </authorList>
    </citation>
    <scope>NUCLEOTIDE SEQUENCE [LARGE SCALE GENOMIC DNA]</scope>
    <source>
        <strain evidence="3">JCM 9091</strain>
    </source>
</reference>